<keyword evidence="2" id="KW-1185">Reference proteome</keyword>
<evidence type="ECO:0000313" key="1">
    <source>
        <dbReference type="EMBL" id="ACO78409.1"/>
    </source>
</evidence>
<dbReference type="AlphaFoldDB" id="C1DG98"/>
<sequence length="132" mass="15266">MTYKDIGIFCKRADHGSSLEQYFEHDDETINSPYRPNLKWHLTANLRAGFRLYQLLLVPHIRHDSLERRRSRRLKRISLSSQWTGHAAIPLMDKPQSNLHHPVSHPPNHADTRMQENTTLAHIAAPSSANMV</sequence>
<evidence type="ECO:0000313" key="2">
    <source>
        <dbReference type="Proteomes" id="UP000002424"/>
    </source>
</evidence>
<dbReference type="KEGG" id="avn:Avin_22180"/>
<gene>
    <name evidence="1" type="ordered locus">Avin_22180</name>
</gene>
<proteinExistence type="predicted"/>
<protein>
    <submittedName>
        <fullName evidence="1">Uncharacterized protein</fullName>
    </submittedName>
</protein>
<dbReference type="HOGENOM" id="CLU_1912758_0_0_6"/>
<name>C1DG98_AZOVD</name>
<dbReference type="Proteomes" id="UP000002424">
    <property type="component" value="Chromosome"/>
</dbReference>
<dbReference type="EMBL" id="CP001157">
    <property type="protein sequence ID" value="ACO78409.1"/>
    <property type="molecule type" value="Genomic_DNA"/>
</dbReference>
<organism evidence="1 2">
    <name type="scientific">Azotobacter vinelandii (strain DJ / ATCC BAA-1303)</name>
    <dbReference type="NCBI Taxonomy" id="322710"/>
    <lineage>
        <taxon>Bacteria</taxon>
        <taxon>Pseudomonadati</taxon>
        <taxon>Pseudomonadota</taxon>
        <taxon>Gammaproteobacteria</taxon>
        <taxon>Pseudomonadales</taxon>
        <taxon>Pseudomonadaceae</taxon>
        <taxon>Azotobacter</taxon>
    </lineage>
</organism>
<accession>C1DG98</accession>
<dbReference type="EnsemblBacteria" id="ACO78409">
    <property type="protein sequence ID" value="ACO78409"/>
    <property type="gene ID" value="Avin_22180"/>
</dbReference>
<reference evidence="1 2" key="1">
    <citation type="journal article" date="2009" name="J. Bacteriol.">
        <title>Genome sequence of Azotobacter vinelandii, an obligate aerobe specialized to support diverse anaerobic metabolic processes.</title>
        <authorList>
            <person name="Setubal J.C."/>
            <person name="dos Santos P."/>
            <person name="Goldman B.S."/>
            <person name="Ertesvag H."/>
            <person name="Espin G."/>
            <person name="Rubio L.M."/>
            <person name="Valla S."/>
            <person name="Almeida N.F."/>
            <person name="Balasubramanian D."/>
            <person name="Cromes L."/>
            <person name="Curatti L."/>
            <person name="Du Z."/>
            <person name="Godsy E."/>
            <person name="Goodner B."/>
            <person name="Hellner-Burris K."/>
            <person name="Hernandez J.A."/>
            <person name="Houmiel K."/>
            <person name="Imperial J."/>
            <person name="Kennedy C."/>
            <person name="Larson T.J."/>
            <person name="Latreille P."/>
            <person name="Ligon L.S."/>
            <person name="Lu J."/>
            <person name="Maerk M."/>
            <person name="Miller N.M."/>
            <person name="Norton S."/>
            <person name="O'Carroll I.P."/>
            <person name="Paulsen I."/>
            <person name="Raulfs E.C."/>
            <person name="Roemer R."/>
            <person name="Rosser J."/>
            <person name="Segura D."/>
            <person name="Slater S."/>
            <person name="Stricklin S.L."/>
            <person name="Studholme D.J."/>
            <person name="Sun J."/>
            <person name="Viana C.J."/>
            <person name="Wallin E."/>
            <person name="Wang B."/>
            <person name="Wheeler C."/>
            <person name="Zhu H."/>
            <person name="Dean D.R."/>
            <person name="Dixon R."/>
            <person name="Wood D."/>
        </authorList>
    </citation>
    <scope>NUCLEOTIDE SEQUENCE [LARGE SCALE GENOMIC DNA]</scope>
    <source>
        <strain evidence="2">DJ / ATCC BAA-1303</strain>
    </source>
</reference>